<organism evidence="1 2">
    <name type="scientific">Coemansia helicoidea</name>
    <dbReference type="NCBI Taxonomy" id="1286919"/>
    <lineage>
        <taxon>Eukaryota</taxon>
        <taxon>Fungi</taxon>
        <taxon>Fungi incertae sedis</taxon>
        <taxon>Zoopagomycota</taxon>
        <taxon>Kickxellomycotina</taxon>
        <taxon>Kickxellomycetes</taxon>
        <taxon>Kickxellales</taxon>
        <taxon>Kickxellaceae</taxon>
        <taxon>Coemansia</taxon>
    </lineage>
</organism>
<accession>A0ACC1KZD9</accession>
<sequence length="380" mass="40999">MAGEDSAKRKRPMGLKARAAKKASVEAAAAAAAGGAGQPAVKDFEESTATIMLQGDEASDELDELEGIFTSAIECADEDPDRALALLRGTIHESDRMLRHSDTAGQAMDARFYLIYGSALHCLTEVSSEDDAPTFRELARQRLAQADALCAEGDTELLARVRLAQAKVELAMLAAEEATGAPLEALDRAVAVLPRLPHEEGDDMSDYDDEEELKREQQRIDGTLAVTDLVLSLVESQRVDGATAGELIGWCEAQTRNLLVETADSDRRHALGHVLHLRASALLEGGDFDDEARDDARELLEEAQDLLGNAESAAVLLLRGEIELNLGNVMETKDDQEQLYAEAVATFKRVQAMGELPDEYAQLVEEMDAPASSGDGYDSD</sequence>
<name>A0ACC1KZD9_9FUNG</name>
<dbReference type="Proteomes" id="UP001140087">
    <property type="component" value="Unassembled WGS sequence"/>
</dbReference>
<evidence type="ECO:0000313" key="1">
    <source>
        <dbReference type="EMBL" id="KAJ2797555.1"/>
    </source>
</evidence>
<protein>
    <submittedName>
        <fullName evidence="1">Uncharacterized protein</fullName>
    </submittedName>
</protein>
<evidence type="ECO:0000313" key="2">
    <source>
        <dbReference type="Proteomes" id="UP001140087"/>
    </source>
</evidence>
<proteinExistence type="predicted"/>
<gene>
    <name evidence="1" type="ORF">H4R21_004275</name>
</gene>
<comment type="caution">
    <text evidence="1">The sequence shown here is derived from an EMBL/GenBank/DDBJ whole genome shotgun (WGS) entry which is preliminary data.</text>
</comment>
<keyword evidence="2" id="KW-1185">Reference proteome</keyword>
<reference evidence="1" key="1">
    <citation type="submission" date="2022-07" db="EMBL/GenBank/DDBJ databases">
        <title>Phylogenomic reconstructions and comparative analyses of Kickxellomycotina fungi.</title>
        <authorList>
            <person name="Reynolds N.K."/>
            <person name="Stajich J.E."/>
            <person name="Barry K."/>
            <person name="Grigoriev I.V."/>
            <person name="Crous P."/>
            <person name="Smith M.E."/>
        </authorList>
    </citation>
    <scope>NUCLEOTIDE SEQUENCE</scope>
    <source>
        <strain evidence="1">BCRC 34780</strain>
    </source>
</reference>
<dbReference type="EMBL" id="JANBUN010001572">
    <property type="protein sequence ID" value="KAJ2797555.1"/>
    <property type="molecule type" value="Genomic_DNA"/>
</dbReference>